<feature type="region of interest" description="Disordered" evidence="1">
    <location>
        <begin position="1"/>
        <end position="23"/>
    </location>
</feature>
<organism evidence="2 3">
    <name type="scientific">Burkholderia territorii</name>
    <dbReference type="NCBI Taxonomy" id="1503055"/>
    <lineage>
        <taxon>Bacteria</taxon>
        <taxon>Pseudomonadati</taxon>
        <taxon>Pseudomonadota</taxon>
        <taxon>Betaproteobacteria</taxon>
        <taxon>Burkholderiales</taxon>
        <taxon>Burkholderiaceae</taxon>
        <taxon>Burkholderia</taxon>
        <taxon>Burkholderia cepacia complex</taxon>
    </lineage>
</organism>
<evidence type="ECO:0000313" key="2">
    <source>
        <dbReference type="EMBL" id="KAB0647847.1"/>
    </source>
</evidence>
<name>A0A6L3N9S4_9BURK</name>
<gene>
    <name evidence="2" type="primary">araG</name>
    <name evidence="2" type="ORF">F7R13_31240</name>
</gene>
<reference evidence="2 3" key="1">
    <citation type="submission" date="2019-09" db="EMBL/GenBank/DDBJ databases">
        <title>Draft genome sequences of 48 bacterial type strains from the CCUG.</title>
        <authorList>
            <person name="Tunovic T."/>
            <person name="Pineiro-Iglesias B."/>
            <person name="Unosson C."/>
            <person name="Inganas E."/>
            <person name="Ohlen M."/>
            <person name="Cardew S."/>
            <person name="Jensie-Markopoulos S."/>
            <person name="Salva-Serra F."/>
            <person name="Jaen-Luchoro D."/>
            <person name="Karlsson R."/>
            <person name="Svensson-Stadler L."/>
            <person name="Chun J."/>
            <person name="Moore E."/>
        </authorList>
    </citation>
    <scope>NUCLEOTIDE SEQUENCE [LARGE SCALE GENOMIC DNA]</scope>
    <source>
        <strain evidence="2 3">CCUG 65687</strain>
    </source>
</reference>
<evidence type="ECO:0000313" key="3">
    <source>
        <dbReference type="Proteomes" id="UP000473571"/>
    </source>
</evidence>
<dbReference type="GO" id="GO:0005524">
    <property type="term" value="F:ATP binding"/>
    <property type="evidence" value="ECO:0007669"/>
    <property type="project" value="UniProtKB-KW"/>
</dbReference>
<accession>A0A6L3N9S4</accession>
<feature type="compositionally biased region" description="Polar residues" evidence="1">
    <location>
        <begin position="1"/>
        <end position="10"/>
    </location>
</feature>
<evidence type="ECO:0000256" key="1">
    <source>
        <dbReference type="SAM" id="MobiDB-lite"/>
    </source>
</evidence>
<feature type="non-terminal residue" evidence="2">
    <location>
        <position position="57"/>
    </location>
</feature>
<keyword evidence="2" id="KW-0547">Nucleotide-binding</keyword>
<dbReference type="EMBL" id="VZOL01000862">
    <property type="protein sequence ID" value="KAB0647847.1"/>
    <property type="molecule type" value="Genomic_DNA"/>
</dbReference>
<protein>
    <submittedName>
        <fullName evidence="2">L-arabinose ABC transporter ATP-binding protein AraG</fullName>
    </submittedName>
</protein>
<sequence>MTMQTMTAVSGNDGAALPGADAPPPGGALLALDGITVTFPGVRALDGVSLSVRAGEV</sequence>
<dbReference type="Proteomes" id="UP000473571">
    <property type="component" value="Unassembled WGS sequence"/>
</dbReference>
<dbReference type="AlphaFoldDB" id="A0A6L3N9S4"/>
<proteinExistence type="predicted"/>
<keyword evidence="2" id="KW-0067">ATP-binding</keyword>
<comment type="caution">
    <text evidence="2">The sequence shown here is derived from an EMBL/GenBank/DDBJ whole genome shotgun (WGS) entry which is preliminary data.</text>
</comment>